<dbReference type="PROSITE" id="PS50071">
    <property type="entry name" value="HOMEOBOX_2"/>
    <property type="match status" value="1"/>
</dbReference>
<accession>A0AA86W450</accession>
<dbReference type="SMART" id="SM00389">
    <property type="entry name" value="HOX"/>
    <property type="match status" value="1"/>
</dbReference>
<evidence type="ECO:0000256" key="3">
    <source>
        <dbReference type="RuleBase" id="RU000682"/>
    </source>
</evidence>
<feature type="region of interest" description="Disordered" evidence="4">
    <location>
        <begin position="156"/>
        <end position="180"/>
    </location>
</feature>
<dbReference type="InterPro" id="IPR001356">
    <property type="entry name" value="HD"/>
</dbReference>
<protein>
    <recommendedName>
        <fullName evidence="5">Homeobox domain-containing protein</fullName>
    </recommendedName>
</protein>
<gene>
    <name evidence="6" type="ORF">AYBTSS11_LOCUS29875</name>
</gene>
<dbReference type="PANTHER" id="PTHR46777">
    <property type="entry name" value="WUSCHEL-RELATED HOMEOBOX 13"/>
    <property type="match status" value="1"/>
</dbReference>
<dbReference type="GO" id="GO:0003677">
    <property type="term" value="F:DNA binding"/>
    <property type="evidence" value="ECO:0007669"/>
    <property type="project" value="UniProtKB-UniRule"/>
</dbReference>
<keyword evidence="2 3" id="KW-0371">Homeobox</keyword>
<evidence type="ECO:0000259" key="5">
    <source>
        <dbReference type="PROSITE" id="PS50071"/>
    </source>
</evidence>
<dbReference type="EMBL" id="OY731407">
    <property type="protein sequence ID" value="CAJ1977706.1"/>
    <property type="molecule type" value="Genomic_DNA"/>
</dbReference>
<dbReference type="CDD" id="cd00086">
    <property type="entry name" value="homeodomain"/>
    <property type="match status" value="1"/>
</dbReference>
<dbReference type="SUPFAM" id="SSF46689">
    <property type="entry name" value="Homeodomain-like"/>
    <property type="match status" value="1"/>
</dbReference>
<evidence type="ECO:0000313" key="6">
    <source>
        <dbReference type="EMBL" id="CAJ1977706.1"/>
    </source>
</evidence>
<dbReference type="Gene3D" id="1.10.10.60">
    <property type="entry name" value="Homeodomain-like"/>
    <property type="match status" value="1"/>
</dbReference>
<dbReference type="InterPro" id="IPR009057">
    <property type="entry name" value="Homeodomain-like_sf"/>
</dbReference>
<evidence type="ECO:0000256" key="2">
    <source>
        <dbReference type="PROSITE-ProRule" id="PRU00108"/>
    </source>
</evidence>
<dbReference type="InterPro" id="IPR044559">
    <property type="entry name" value="WOX13-like"/>
</dbReference>
<keyword evidence="7" id="KW-1185">Reference proteome</keyword>
<dbReference type="AlphaFoldDB" id="A0AA86W450"/>
<dbReference type="Proteomes" id="UP001189624">
    <property type="component" value="Chromosome 10"/>
</dbReference>
<reference evidence="6" key="1">
    <citation type="submission" date="2023-10" db="EMBL/GenBank/DDBJ databases">
        <authorList>
            <person name="Domelevo Entfellner J.-B."/>
        </authorList>
    </citation>
    <scope>NUCLEOTIDE SEQUENCE</scope>
</reference>
<dbReference type="Gramene" id="rna-AYBTSS11_LOCUS29875">
    <property type="protein sequence ID" value="CAJ1977706.1"/>
    <property type="gene ID" value="gene-AYBTSS11_LOCUS29875"/>
</dbReference>
<keyword evidence="2 3" id="KW-0238">DNA-binding</keyword>
<sequence>MVNVVELQKHLQRWQQSGNNVNVDANGELMYVKVMTDEQLETLRKQIAVYGTICDQLIEMHRTLSAQQDLAGVRLGNIYCDPLMTSVGHKITSRQRWTPTPVQLQILERIFDQGNGTPSKEKIKEITAELGQHGQISETNVYNWFQNRRARSKRKLQNVAASNTESELDTEVDSKDKKTKPAEFLSQHNITSGGAEKLCFQNPHVYSDLQYLNPDSSKPYSMFPSDGSLKSTRNLSHVSVFNEVLSNSRSEYGGGGKMEVAGTVSYNLFHQTGNLGA</sequence>
<feature type="DNA-binding region" description="Homeobox" evidence="2">
    <location>
        <begin position="92"/>
        <end position="156"/>
    </location>
</feature>
<dbReference type="GO" id="GO:0005634">
    <property type="term" value="C:nucleus"/>
    <property type="evidence" value="ECO:0007669"/>
    <property type="project" value="UniProtKB-SubCell"/>
</dbReference>
<proteinExistence type="predicted"/>
<evidence type="ECO:0000256" key="4">
    <source>
        <dbReference type="SAM" id="MobiDB-lite"/>
    </source>
</evidence>
<comment type="subcellular location">
    <subcellularLocation>
        <location evidence="1 2 3">Nucleus</location>
    </subcellularLocation>
</comment>
<evidence type="ECO:0000256" key="1">
    <source>
        <dbReference type="ARBA" id="ARBA00004123"/>
    </source>
</evidence>
<dbReference type="PANTHER" id="PTHR46777:SF5">
    <property type="entry name" value="WUSCHEL-RELATED HOMEOBOX 13"/>
    <property type="match status" value="1"/>
</dbReference>
<dbReference type="GO" id="GO:0003700">
    <property type="term" value="F:DNA-binding transcription factor activity"/>
    <property type="evidence" value="ECO:0007669"/>
    <property type="project" value="InterPro"/>
</dbReference>
<feature type="domain" description="Homeobox" evidence="5">
    <location>
        <begin position="90"/>
        <end position="155"/>
    </location>
</feature>
<name>A0AA86W450_9FABA</name>
<dbReference type="Pfam" id="PF00046">
    <property type="entry name" value="Homeodomain"/>
    <property type="match status" value="1"/>
</dbReference>
<keyword evidence="2 3" id="KW-0539">Nucleus</keyword>
<organism evidence="6 7">
    <name type="scientific">Sphenostylis stenocarpa</name>
    <dbReference type="NCBI Taxonomy" id="92480"/>
    <lineage>
        <taxon>Eukaryota</taxon>
        <taxon>Viridiplantae</taxon>
        <taxon>Streptophyta</taxon>
        <taxon>Embryophyta</taxon>
        <taxon>Tracheophyta</taxon>
        <taxon>Spermatophyta</taxon>
        <taxon>Magnoliopsida</taxon>
        <taxon>eudicotyledons</taxon>
        <taxon>Gunneridae</taxon>
        <taxon>Pentapetalae</taxon>
        <taxon>rosids</taxon>
        <taxon>fabids</taxon>
        <taxon>Fabales</taxon>
        <taxon>Fabaceae</taxon>
        <taxon>Papilionoideae</taxon>
        <taxon>50 kb inversion clade</taxon>
        <taxon>NPAAA clade</taxon>
        <taxon>indigoferoid/millettioid clade</taxon>
        <taxon>Phaseoleae</taxon>
        <taxon>Sphenostylis</taxon>
    </lineage>
</organism>
<evidence type="ECO:0000313" key="7">
    <source>
        <dbReference type="Proteomes" id="UP001189624"/>
    </source>
</evidence>